<dbReference type="CDD" id="cd03673">
    <property type="entry name" value="NUDIX_Ap6A_hydrolase"/>
    <property type="match status" value="1"/>
</dbReference>
<dbReference type="PROSITE" id="PS51462">
    <property type="entry name" value="NUDIX"/>
    <property type="match status" value="1"/>
</dbReference>
<reference evidence="6" key="1">
    <citation type="journal article" date="2019" name="Int. J. Syst. Evol. Microbiol.">
        <title>The Global Catalogue of Microorganisms (GCM) 10K type strain sequencing project: providing services to taxonomists for standard genome sequencing and annotation.</title>
        <authorList>
            <consortium name="The Broad Institute Genomics Platform"/>
            <consortium name="The Broad Institute Genome Sequencing Center for Infectious Disease"/>
            <person name="Wu L."/>
            <person name="Ma J."/>
        </authorList>
    </citation>
    <scope>NUCLEOTIDE SEQUENCE [LARGE SCALE GENOMIC DNA]</scope>
    <source>
        <strain evidence="6">JCM 30742</strain>
    </source>
</reference>
<dbReference type="InterPro" id="IPR000086">
    <property type="entry name" value="NUDIX_hydrolase_dom"/>
</dbReference>
<feature type="domain" description="Nudix hydrolase" evidence="4">
    <location>
        <begin position="18"/>
        <end position="144"/>
    </location>
</feature>
<dbReference type="InterPro" id="IPR020476">
    <property type="entry name" value="Nudix_hydrolase"/>
</dbReference>
<dbReference type="InterPro" id="IPR029033">
    <property type="entry name" value="His_PPase_superfam"/>
</dbReference>
<accession>A0ABP7C2Z4</accession>
<evidence type="ECO:0000313" key="5">
    <source>
        <dbReference type="EMBL" id="GAA3673736.1"/>
    </source>
</evidence>
<dbReference type="InterPro" id="IPR015797">
    <property type="entry name" value="NUDIX_hydrolase-like_dom_sf"/>
</dbReference>
<dbReference type="Pfam" id="PF00300">
    <property type="entry name" value="His_Phos_1"/>
    <property type="match status" value="1"/>
</dbReference>
<evidence type="ECO:0000313" key="6">
    <source>
        <dbReference type="Proteomes" id="UP001500752"/>
    </source>
</evidence>
<sequence length="322" mass="35127">MALLVRSSDGPDVAGGSFSVIAAGVVPWRVKGRQLQVLLIHRERYDDWSWPKGKLDDGETVPECAVREAYEEIGLRVCLGIPLPAITYPVGSGPKVVYYWAAHANGGTPVPDGVETHDVRWVTPDEARPMLTNASDVVPLDALVQAHEAGLLQTQAFVVVRHAKAKPRSSWTLAEGKRPLAATGQRQALAVADLLAAWAPKKVASSPWTRCMQTVSPYASRNTLGVKTVGELTEHAVKRNPEKARKAIVALLAKRRSQAVCTHRPVLPSVLAELRDRLPSRLAAILPTEDPYLRPGGIIVVHQPVAKQRKLVSVELYEPFED</sequence>
<organism evidence="5 6">
    <name type="scientific">Arthrobacter ginkgonis</name>
    <dbReference type="NCBI Taxonomy" id="1630594"/>
    <lineage>
        <taxon>Bacteria</taxon>
        <taxon>Bacillati</taxon>
        <taxon>Actinomycetota</taxon>
        <taxon>Actinomycetes</taxon>
        <taxon>Micrococcales</taxon>
        <taxon>Micrococcaceae</taxon>
        <taxon>Arthrobacter</taxon>
    </lineage>
</organism>
<dbReference type="GO" id="GO:0016787">
    <property type="term" value="F:hydrolase activity"/>
    <property type="evidence" value="ECO:0007669"/>
    <property type="project" value="UniProtKB-KW"/>
</dbReference>
<evidence type="ECO:0000256" key="2">
    <source>
        <dbReference type="ARBA" id="ARBA00022801"/>
    </source>
</evidence>
<dbReference type="Proteomes" id="UP001500752">
    <property type="component" value="Unassembled WGS sequence"/>
</dbReference>
<proteinExistence type="inferred from homology"/>
<dbReference type="SMART" id="SM00855">
    <property type="entry name" value="PGAM"/>
    <property type="match status" value="1"/>
</dbReference>
<dbReference type="PANTHER" id="PTHR21340">
    <property type="entry name" value="DIADENOSINE 5,5-P1,P4-TETRAPHOSPHATE PYROPHOSPHOHYDROLASE MUTT"/>
    <property type="match status" value="1"/>
</dbReference>
<dbReference type="Pfam" id="PF00293">
    <property type="entry name" value="NUDIX"/>
    <property type="match status" value="1"/>
</dbReference>
<dbReference type="SUPFAM" id="SSF53254">
    <property type="entry name" value="Phosphoglycerate mutase-like"/>
    <property type="match status" value="1"/>
</dbReference>
<comment type="caution">
    <text evidence="5">The sequence shown here is derived from an EMBL/GenBank/DDBJ whole genome shotgun (WGS) entry which is preliminary data.</text>
</comment>
<protein>
    <submittedName>
        <fullName evidence="5">NUDIX hydrolase</fullName>
    </submittedName>
</protein>
<dbReference type="EMBL" id="BAABEO010000008">
    <property type="protein sequence ID" value="GAA3673736.1"/>
    <property type="molecule type" value="Genomic_DNA"/>
</dbReference>
<evidence type="ECO:0000259" key="4">
    <source>
        <dbReference type="PROSITE" id="PS51462"/>
    </source>
</evidence>
<dbReference type="InterPro" id="IPR051325">
    <property type="entry name" value="Nudix_hydrolase_domain"/>
</dbReference>
<dbReference type="InterPro" id="IPR013078">
    <property type="entry name" value="His_Pase_superF_clade-1"/>
</dbReference>
<dbReference type="Gene3D" id="3.90.79.10">
    <property type="entry name" value="Nucleoside Triphosphate Pyrophosphohydrolase"/>
    <property type="match status" value="1"/>
</dbReference>
<keyword evidence="6" id="KW-1185">Reference proteome</keyword>
<dbReference type="SUPFAM" id="SSF55811">
    <property type="entry name" value="Nudix"/>
    <property type="match status" value="1"/>
</dbReference>
<dbReference type="Gene3D" id="3.40.50.1240">
    <property type="entry name" value="Phosphoglycerate mutase-like"/>
    <property type="match status" value="1"/>
</dbReference>
<evidence type="ECO:0000256" key="1">
    <source>
        <dbReference type="ARBA" id="ARBA00005582"/>
    </source>
</evidence>
<dbReference type="PROSITE" id="PS00893">
    <property type="entry name" value="NUDIX_BOX"/>
    <property type="match status" value="1"/>
</dbReference>
<dbReference type="PRINTS" id="PR00502">
    <property type="entry name" value="NUDIXFAMILY"/>
</dbReference>
<keyword evidence="2 3" id="KW-0378">Hydrolase</keyword>
<dbReference type="PANTHER" id="PTHR21340:SF0">
    <property type="entry name" value="BIS(5'-NUCLEOSYL)-TETRAPHOSPHATASE [ASYMMETRICAL]"/>
    <property type="match status" value="1"/>
</dbReference>
<name>A0ABP7C2Z4_9MICC</name>
<evidence type="ECO:0000256" key="3">
    <source>
        <dbReference type="RuleBase" id="RU003476"/>
    </source>
</evidence>
<comment type="similarity">
    <text evidence="1 3">Belongs to the Nudix hydrolase family.</text>
</comment>
<dbReference type="InterPro" id="IPR020084">
    <property type="entry name" value="NUDIX_hydrolase_CS"/>
</dbReference>
<gene>
    <name evidence="5" type="ORF">GCM10023081_10110</name>
</gene>
<dbReference type="RefSeq" id="WP_345148936.1">
    <property type="nucleotide sequence ID" value="NZ_BAABEO010000008.1"/>
</dbReference>